<keyword evidence="12" id="KW-0564">Palmitate</keyword>
<evidence type="ECO:0000256" key="11">
    <source>
        <dbReference type="ARBA" id="ARBA00023136"/>
    </source>
</evidence>
<dbReference type="Proteomes" id="UP000826462">
    <property type="component" value="Chromosome 2"/>
</dbReference>
<organism evidence="17 18">
    <name type="scientific">Paraburkholderia edwinii</name>
    <dbReference type="NCBI Taxonomy" id="2861782"/>
    <lineage>
        <taxon>Bacteria</taxon>
        <taxon>Pseudomonadati</taxon>
        <taxon>Pseudomonadota</taxon>
        <taxon>Betaproteobacteria</taxon>
        <taxon>Burkholderiales</taxon>
        <taxon>Burkholderiaceae</taxon>
        <taxon>Paraburkholderia</taxon>
    </lineage>
</organism>
<dbReference type="PANTHER" id="PTHR33619">
    <property type="entry name" value="POLYSACCHARIDE EXPORT PROTEIN GFCE-RELATED"/>
    <property type="match status" value="1"/>
</dbReference>
<comment type="subcellular location">
    <subcellularLocation>
        <location evidence="1">Cell outer membrane</location>
        <topology evidence="1">Multi-pass membrane protein</topology>
    </subcellularLocation>
</comment>
<proteinExistence type="inferred from homology"/>
<evidence type="ECO:0000256" key="12">
    <source>
        <dbReference type="ARBA" id="ARBA00023139"/>
    </source>
</evidence>
<feature type="domain" description="Polysaccharide export protein N-terminal" evidence="15">
    <location>
        <begin position="96"/>
        <end position="186"/>
    </location>
</feature>
<evidence type="ECO:0000256" key="4">
    <source>
        <dbReference type="ARBA" id="ARBA00022452"/>
    </source>
</evidence>
<evidence type="ECO:0000256" key="8">
    <source>
        <dbReference type="ARBA" id="ARBA00023047"/>
    </source>
</evidence>
<evidence type="ECO:0000259" key="16">
    <source>
        <dbReference type="Pfam" id="PF22461"/>
    </source>
</evidence>
<dbReference type="InterPro" id="IPR054765">
    <property type="entry name" value="SLBB_dom"/>
</dbReference>
<accession>A0ABX8UYV2</accession>
<evidence type="ECO:0000256" key="13">
    <source>
        <dbReference type="ARBA" id="ARBA00023237"/>
    </source>
</evidence>
<dbReference type="PANTHER" id="PTHR33619:SF3">
    <property type="entry name" value="POLYSACCHARIDE EXPORT PROTEIN GFCE-RELATED"/>
    <property type="match status" value="1"/>
</dbReference>
<feature type="domain" description="SLBB" evidence="16">
    <location>
        <begin position="192"/>
        <end position="270"/>
    </location>
</feature>
<keyword evidence="13" id="KW-0998">Cell outer membrane</keyword>
<keyword evidence="7" id="KW-0732">Signal</keyword>
<evidence type="ECO:0000313" key="18">
    <source>
        <dbReference type="Proteomes" id="UP000826462"/>
    </source>
</evidence>
<evidence type="ECO:0000256" key="6">
    <source>
        <dbReference type="ARBA" id="ARBA00022692"/>
    </source>
</evidence>
<dbReference type="Gene3D" id="3.10.560.10">
    <property type="entry name" value="Outer membrane lipoprotein wza domain like"/>
    <property type="match status" value="2"/>
</dbReference>
<reference evidence="17 18" key="1">
    <citation type="submission" date="2021-07" db="EMBL/GenBank/DDBJ databases">
        <title>Paraburkholderia edwinii protects Aspergillus sp. from phenazines by acting as a toxin sponge.</title>
        <authorList>
            <person name="Dahlstrom K.M."/>
            <person name="Newman D.K."/>
        </authorList>
    </citation>
    <scope>NUCLEOTIDE SEQUENCE [LARGE SCALE GENOMIC DNA]</scope>
    <source>
        <strain evidence="17 18">Pe01</strain>
    </source>
</reference>
<comment type="similarity">
    <text evidence="2">Belongs to the BexD/CtrA/VexA family.</text>
</comment>
<keyword evidence="18" id="KW-1185">Reference proteome</keyword>
<name>A0ABX8UYV2_9BURK</name>
<keyword evidence="4" id="KW-1134">Transmembrane beta strand</keyword>
<dbReference type="Gene3D" id="3.30.1950.10">
    <property type="entry name" value="wza like domain"/>
    <property type="match status" value="1"/>
</dbReference>
<evidence type="ECO:0000256" key="2">
    <source>
        <dbReference type="ARBA" id="ARBA00009450"/>
    </source>
</evidence>
<dbReference type="EMBL" id="CP080096">
    <property type="protein sequence ID" value="QYD72038.1"/>
    <property type="molecule type" value="Genomic_DNA"/>
</dbReference>
<evidence type="ECO:0000313" key="17">
    <source>
        <dbReference type="EMBL" id="QYD72038.1"/>
    </source>
</evidence>
<keyword evidence="9" id="KW-0406">Ion transport</keyword>
<keyword evidence="11" id="KW-0472">Membrane</keyword>
<evidence type="ECO:0000256" key="14">
    <source>
        <dbReference type="ARBA" id="ARBA00023288"/>
    </source>
</evidence>
<dbReference type="RefSeq" id="WP_219801466.1">
    <property type="nucleotide sequence ID" value="NZ_CP080096.1"/>
</dbReference>
<dbReference type="InterPro" id="IPR003715">
    <property type="entry name" value="Poly_export_N"/>
</dbReference>
<keyword evidence="3" id="KW-0813">Transport</keyword>
<gene>
    <name evidence="17" type="ORF">KZJ38_34355</name>
</gene>
<dbReference type="Pfam" id="PF22461">
    <property type="entry name" value="SLBB_2"/>
    <property type="match status" value="2"/>
</dbReference>
<dbReference type="InterPro" id="IPR049712">
    <property type="entry name" value="Poly_export"/>
</dbReference>
<evidence type="ECO:0000256" key="7">
    <source>
        <dbReference type="ARBA" id="ARBA00022729"/>
    </source>
</evidence>
<keyword evidence="8" id="KW-0625">Polysaccharide transport</keyword>
<evidence type="ECO:0000259" key="15">
    <source>
        <dbReference type="Pfam" id="PF02563"/>
    </source>
</evidence>
<keyword evidence="14" id="KW-0449">Lipoprotein</keyword>
<evidence type="ECO:0000256" key="9">
    <source>
        <dbReference type="ARBA" id="ARBA00023065"/>
    </source>
</evidence>
<evidence type="ECO:0000256" key="10">
    <source>
        <dbReference type="ARBA" id="ARBA00023114"/>
    </source>
</evidence>
<dbReference type="Pfam" id="PF02563">
    <property type="entry name" value="Poly_export"/>
    <property type="match status" value="1"/>
</dbReference>
<evidence type="ECO:0000256" key="1">
    <source>
        <dbReference type="ARBA" id="ARBA00004571"/>
    </source>
</evidence>
<feature type="domain" description="SLBB" evidence="16">
    <location>
        <begin position="278"/>
        <end position="360"/>
    </location>
</feature>
<protein>
    <submittedName>
        <fullName evidence="17">Polysaccharide biosynthesis/export family protein</fullName>
    </submittedName>
</protein>
<evidence type="ECO:0000256" key="3">
    <source>
        <dbReference type="ARBA" id="ARBA00022448"/>
    </source>
</evidence>
<evidence type="ECO:0000256" key="5">
    <source>
        <dbReference type="ARBA" id="ARBA00022597"/>
    </source>
</evidence>
<sequence>MRETGDQISKDVIGGGVRGPLSTLSLLAVSVMLASCAVAPGQKMIQPATIDVAHDAQGVAQTAPVPVMNIDTTLLAQQRALRVEDGERIARDLSTAPAPYLVGPGDVLQITVWDHPELAIAQGAPGQTTTRAADPVPGFVVDQEGNLQFPFAGTLHVAGLTTAQIREKIQAALVKPFEKPQVTVRIASFRAKQVFIEGEVHTPGVQPLNDVPMTLYDAIGRAGGFAATADQSRLLLVRNGKSYRIDMTSMFENGFDPAQIVLRNGDLLRVKARDDSGVYVMGEVTKPSTALPMRDGKLTLSDALSQAGSFNSASADPAQVYVIRDSTTTRPQVYRLDAKSPVAMVLADQFSLAPHDIVYVDGNGLVRFSRVLNLLLPAVNAGLTGVIVGK</sequence>
<keyword evidence="5" id="KW-0762">Sugar transport</keyword>
<keyword evidence="6" id="KW-0812">Transmembrane</keyword>
<keyword evidence="10" id="KW-0626">Porin</keyword>